<dbReference type="InterPro" id="IPR057344">
    <property type="entry name" value="ARM_SRB8"/>
</dbReference>
<feature type="region of interest" description="Disordered" evidence="12">
    <location>
        <begin position="114"/>
        <end position="139"/>
    </location>
</feature>
<evidence type="ECO:0000256" key="10">
    <source>
        <dbReference type="ARBA" id="ARBA00025661"/>
    </source>
</evidence>
<evidence type="ECO:0000256" key="12">
    <source>
        <dbReference type="SAM" id="MobiDB-lite"/>
    </source>
</evidence>
<keyword evidence="9" id="KW-0539">Nucleus</keyword>
<evidence type="ECO:0000256" key="6">
    <source>
        <dbReference type="ARBA" id="ARBA00023015"/>
    </source>
</evidence>
<feature type="compositionally biased region" description="Low complexity" evidence="12">
    <location>
        <begin position="1478"/>
        <end position="1529"/>
    </location>
</feature>
<accession>A0A6G1JTK9</accession>
<evidence type="ECO:0000256" key="2">
    <source>
        <dbReference type="ARBA" id="ARBA00010289"/>
    </source>
</evidence>
<feature type="region of interest" description="Disordered" evidence="12">
    <location>
        <begin position="1401"/>
        <end position="1545"/>
    </location>
</feature>
<evidence type="ECO:0000256" key="7">
    <source>
        <dbReference type="ARBA" id="ARBA00023159"/>
    </source>
</evidence>
<dbReference type="GO" id="GO:0006357">
    <property type="term" value="P:regulation of transcription by RNA polymerase II"/>
    <property type="evidence" value="ECO:0007669"/>
    <property type="project" value="InterPro"/>
</dbReference>
<keyword evidence="5" id="KW-0678">Repressor</keyword>
<reference evidence="14" key="1">
    <citation type="journal article" date="2020" name="Stud. Mycol.">
        <title>101 Dothideomycetes genomes: a test case for predicting lifestyles and emergence of pathogens.</title>
        <authorList>
            <person name="Haridas S."/>
            <person name="Albert R."/>
            <person name="Binder M."/>
            <person name="Bloem J."/>
            <person name="Labutti K."/>
            <person name="Salamov A."/>
            <person name="Andreopoulos B."/>
            <person name="Baker S."/>
            <person name="Barry K."/>
            <person name="Bills G."/>
            <person name="Bluhm B."/>
            <person name="Cannon C."/>
            <person name="Castanera R."/>
            <person name="Culley D."/>
            <person name="Daum C."/>
            <person name="Ezra D."/>
            <person name="Gonzalez J."/>
            <person name="Henrissat B."/>
            <person name="Kuo A."/>
            <person name="Liang C."/>
            <person name="Lipzen A."/>
            <person name="Lutzoni F."/>
            <person name="Magnuson J."/>
            <person name="Mondo S."/>
            <person name="Nolan M."/>
            <person name="Ohm R."/>
            <person name="Pangilinan J."/>
            <person name="Park H.-J."/>
            <person name="Ramirez L."/>
            <person name="Alfaro M."/>
            <person name="Sun H."/>
            <person name="Tritt A."/>
            <person name="Yoshinaga Y."/>
            <person name="Zwiers L.-H."/>
            <person name="Turgeon B."/>
            <person name="Goodwin S."/>
            <person name="Spatafora J."/>
            <person name="Crous P."/>
            <person name="Grigoriev I."/>
        </authorList>
    </citation>
    <scope>NUCLEOTIDE SEQUENCE</scope>
    <source>
        <strain evidence="14">CBS 279.74</strain>
    </source>
</reference>
<keyword evidence="8" id="KW-0804">Transcription</keyword>
<feature type="domain" description="Mediator complex subunit Med12" evidence="13">
    <location>
        <begin position="231"/>
        <end position="294"/>
    </location>
</feature>
<evidence type="ECO:0000256" key="11">
    <source>
        <dbReference type="ARBA" id="ARBA00032010"/>
    </source>
</evidence>
<dbReference type="PANTHER" id="PTHR46567">
    <property type="entry name" value="MEDIATOR OF RNA POLYMERASE II TRANSCRIPTION SUBUNIT 12"/>
    <property type="match status" value="1"/>
</dbReference>
<proteinExistence type="inferred from homology"/>
<keyword evidence="6" id="KW-0805">Transcription regulation</keyword>
<dbReference type="EMBL" id="MU005784">
    <property type="protein sequence ID" value="KAF2703949.1"/>
    <property type="molecule type" value="Genomic_DNA"/>
</dbReference>
<comment type="similarity">
    <text evidence="2">Belongs to the Mediator complex subunit 12 family.</text>
</comment>
<gene>
    <name evidence="14" type="ORF">K504DRAFT_417440</name>
</gene>
<organism evidence="14 15">
    <name type="scientific">Pleomassaria siparia CBS 279.74</name>
    <dbReference type="NCBI Taxonomy" id="1314801"/>
    <lineage>
        <taxon>Eukaryota</taxon>
        <taxon>Fungi</taxon>
        <taxon>Dikarya</taxon>
        <taxon>Ascomycota</taxon>
        <taxon>Pezizomycotina</taxon>
        <taxon>Dothideomycetes</taxon>
        <taxon>Pleosporomycetidae</taxon>
        <taxon>Pleosporales</taxon>
        <taxon>Pleomassariaceae</taxon>
        <taxon>Pleomassaria</taxon>
    </lineage>
</organism>
<dbReference type="GO" id="GO:0016592">
    <property type="term" value="C:mediator complex"/>
    <property type="evidence" value="ECO:0007669"/>
    <property type="project" value="InterPro"/>
</dbReference>
<evidence type="ECO:0000256" key="5">
    <source>
        <dbReference type="ARBA" id="ARBA00022491"/>
    </source>
</evidence>
<dbReference type="Proteomes" id="UP000799428">
    <property type="component" value="Unassembled WGS sequence"/>
</dbReference>
<dbReference type="SMART" id="SM01281">
    <property type="entry name" value="Med12"/>
    <property type="match status" value="1"/>
</dbReference>
<feature type="region of interest" description="Disordered" evidence="12">
    <location>
        <begin position="1"/>
        <end position="70"/>
    </location>
</feature>
<name>A0A6G1JTK9_9PLEO</name>
<dbReference type="GO" id="GO:0003712">
    <property type="term" value="F:transcription coregulator activity"/>
    <property type="evidence" value="ECO:0007669"/>
    <property type="project" value="InterPro"/>
</dbReference>
<feature type="compositionally biased region" description="Polar residues" evidence="12">
    <location>
        <begin position="1431"/>
        <end position="1444"/>
    </location>
</feature>
<comment type="subunit">
    <text evidence="3">Component of the SRB8-11 complex, which itself associates with the Mediator complex.</text>
</comment>
<dbReference type="Pfam" id="PF25326">
    <property type="entry name" value="ARM_SRB8"/>
    <property type="match status" value="1"/>
</dbReference>
<keyword evidence="15" id="KW-1185">Reference proteome</keyword>
<evidence type="ECO:0000256" key="1">
    <source>
        <dbReference type="ARBA" id="ARBA00004123"/>
    </source>
</evidence>
<evidence type="ECO:0000313" key="15">
    <source>
        <dbReference type="Proteomes" id="UP000799428"/>
    </source>
</evidence>
<dbReference type="Pfam" id="PF09497">
    <property type="entry name" value="Med12"/>
    <property type="match status" value="1"/>
</dbReference>
<protein>
    <recommendedName>
        <fullName evidence="4">Mediator of RNA polymerase II transcription subunit 12</fullName>
    </recommendedName>
    <alternativeName>
        <fullName evidence="11">Mediator complex subunit 12</fullName>
    </alternativeName>
</protein>
<evidence type="ECO:0000313" key="14">
    <source>
        <dbReference type="EMBL" id="KAF2703949.1"/>
    </source>
</evidence>
<keyword evidence="7" id="KW-0010">Activator</keyword>
<evidence type="ECO:0000256" key="4">
    <source>
        <dbReference type="ARBA" id="ARBA00019622"/>
    </source>
</evidence>
<evidence type="ECO:0000256" key="3">
    <source>
        <dbReference type="ARBA" id="ARBA00011629"/>
    </source>
</evidence>
<comment type="function">
    <text evidence="10">Component of the SRB8-11 complex. The SRB8-11 complex is a regulatory module of the Mediator complex which is itself involved in regulation of basal and activated RNA polymerase II-dependent transcription. The SRB8-11 complex may be involved in the transcriptional repression of a subset of genes regulated by Mediator. It may inhibit the association of the Mediator complex with RNA polymerase II to form the holoenzyme complex.</text>
</comment>
<evidence type="ECO:0000256" key="9">
    <source>
        <dbReference type="ARBA" id="ARBA00023242"/>
    </source>
</evidence>
<comment type="subcellular location">
    <subcellularLocation>
        <location evidence="1">Nucleus</location>
    </subcellularLocation>
</comment>
<dbReference type="InterPro" id="IPR019035">
    <property type="entry name" value="Mediator_Med12"/>
</dbReference>
<sequence length="1580" mass="175401">MTSRPGPGIPESLQHRGNGAPPRGQVRRRPSRPIISNLQYAQQDCIDPTKPAPLDSIHTAPNDAVRPPPRGRPPLFFSGLGNNSFEPPIQSPRAQLLTAAINLPVPPRPGSSIVGDISQQPRILPGGSGVKDDAIAKAPSPDAPMASMLFAGGKTADFFPWTGTPSEDLLNEALVKQGISNKPQIMNETNTARPTLWVNLKNKSGLTQLSTLFVAVLEKRQACGRLTAPNTFKPPPRLTLRDSTREAWLHDLANPTVGLRRLSRTIPHGITGKVLLDQCLNKNIPIPRAMWLAKCVGINEMRSHKRKGQAGTITWVRGWTSSVEQFLDSIVATIGQQDWKPRITYALQLVTHLYKEKLLEEDHFLEWVLKNLEICPTERLFLWLLLVSIFWPNLISSRRRSKRLAEALLNQAEKLYQLEAESQASPVLVFLEETIIRLLVTNPTALLLPMTWDKHGAVLRTLSQRRSHPQISRIVADLEKRNRRLLRPSSDASSTTVDAPGQVYRLLDSLDCSVNVHIDTLSDQCMELISDPKSLISTALAWASSMYRDGVYRTYLVTRLLRKWSLLGFDVDDGILSYLTRMSGHASNELRIVFRIVAELVRSKTFSIGRYLQWLIATGSLGYSSDFSAPSTWPVHLITEIPLNGLPEQVRVLRSTLLRNTVHSAEDEAQALHQVKDKIQRQASRLFGMEIQDEPPPLDNLSNLSSSLQLELGVWLRKQVSLGVEIIERVPTKDPSIEESGAVCRISSHDFHVVRFYMEMFNDLSILADVIGVVSTSLDPDVLASAADTLHYHHQAFNAIGAFEPLFGKIAMRYAAIRTVRFPERDLILSLTDLARTARADAQLLQLLAYDLSRYEQKGSLAACSPASDNMGEVVDTGMDTEDEIDRILSSGTSMDRQIMTRLFGKIVHNLEDQVKKSSHRFENHSIWFYRLRSFDESTFDGILTEWLTLLVTSHQAHLVSAALPPLVASGCLSLHKILEIVQRCTSKKAASNPEDALLISIAGLDMVLPSDHQNRPCQPRDAYRYRLAQRKFCQDPEGRVLGAIYTMVELRSGQLQSAVQAQFTAMLLNKRLLAVVRHFAIHDITLLSTSFGLGIQMASSDLHSYVKSILDNLLDPIHSLDFSHKSFAEQIATVVESANELSLPFCQLEIRHIFSMDAASFDTSAETISSALLQAVKLAVENDQSSWSTLIAGLEADLTSKIREHAERELFSASAFLSVPSAADVDLSGRDDTAIIRKFLTVIDFTATGAPKHGQSFAFGTLVDRLKGLAEVLNKSNDTIIDIKNNNLSISPLWSWLDALLHLAVVHSPVLSNKAGNQQQAALLWSLKILFTHPTLCVAPFIAQYVFDVAVLLSDSVSDEVRNHLAKLDASKFSDDARCTFIFGTISPPDGWLILTKPVTPSATSQSTSSSQPPTQHSNHSQSPQQYQQFPNASPASLQRSLSQQQQQQQQQMMQNQASGRVYPHYPQHAQQHSKMPPQFQRMPTQTQQTQLQQLQQMQQMQGAAQLRASQASPVQRPSAPAPQSSSQTGKVNSAKQEKLEMRPVPFSLRKWEILPESGGNPAGNETAISLSLFGARKV</sequence>
<feature type="compositionally biased region" description="Low complexity" evidence="12">
    <location>
        <begin position="1445"/>
        <end position="1458"/>
    </location>
</feature>
<dbReference type="PANTHER" id="PTHR46567:SF1">
    <property type="entry name" value="MEDIATOR OF RNA POLYMERASE II TRANSCRIPTION SUBUNIT 12"/>
    <property type="match status" value="1"/>
</dbReference>
<feature type="compositionally biased region" description="Low complexity" evidence="12">
    <location>
        <begin position="1401"/>
        <end position="1430"/>
    </location>
</feature>
<dbReference type="OrthoDB" id="20828at2759"/>
<evidence type="ECO:0000256" key="8">
    <source>
        <dbReference type="ARBA" id="ARBA00023163"/>
    </source>
</evidence>
<evidence type="ECO:0000259" key="13">
    <source>
        <dbReference type="SMART" id="SM01281"/>
    </source>
</evidence>